<evidence type="ECO:0000256" key="3">
    <source>
        <dbReference type="ARBA" id="ARBA00022989"/>
    </source>
</evidence>
<feature type="transmembrane region" description="Helical" evidence="7">
    <location>
        <begin position="171"/>
        <end position="194"/>
    </location>
</feature>
<dbReference type="Pfam" id="PF20684">
    <property type="entry name" value="Fung_rhodopsin"/>
    <property type="match status" value="1"/>
</dbReference>
<dbReference type="InterPro" id="IPR049326">
    <property type="entry name" value="Rhodopsin_dom_fungi"/>
</dbReference>
<proteinExistence type="inferred from homology"/>
<accession>A0A8H3EWR6</accession>
<comment type="subcellular location">
    <subcellularLocation>
        <location evidence="1">Membrane</location>
        <topology evidence="1">Multi-pass membrane protein</topology>
    </subcellularLocation>
</comment>
<dbReference type="GO" id="GO:0016020">
    <property type="term" value="C:membrane"/>
    <property type="evidence" value="ECO:0007669"/>
    <property type="project" value="UniProtKB-SubCell"/>
</dbReference>
<feature type="transmembrane region" description="Helical" evidence="7">
    <location>
        <begin position="43"/>
        <end position="70"/>
    </location>
</feature>
<gene>
    <name evidence="9" type="ORF">GOMPHAMPRED_007825</name>
</gene>
<evidence type="ECO:0000256" key="4">
    <source>
        <dbReference type="ARBA" id="ARBA00023136"/>
    </source>
</evidence>
<evidence type="ECO:0000259" key="8">
    <source>
        <dbReference type="Pfam" id="PF20684"/>
    </source>
</evidence>
<dbReference type="Proteomes" id="UP000664169">
    <property type="component" value="Unassembled WGS sequence"/>
</dbReference>
<reference evidence="9" key="1">
    <citation type="submission" date="2021-03" db="EMBL/GenBank/DDBJ databases">
        <authorList>
            <person name="Tagirdzhanova G."/>
        </authorList>
    </citation>
    <scope>NUCLEOTIDE SEQUENCE</scope>
</reference>
<dbReference type="InterPro" id="IPR052337">
    <property type="entry name" value="SAT4-like"/>
</dbReference>
<feature type="transmembrane region" description="Helical" evidence="7">
    <location>
        <begin position="6"/>
        <end position="31"/>
    </location>
</feature>
<feature type="transmembrane region" description="Helical" evidence="7">
    <location>
        <begin position="206"/>
        <end position="225"/>
    </location>
</feature>
<evidence type="ECO:0000256" key="2">
    <source>
        <dbReference type="ARBA" id="ARBA00022692"/>
    </source>
</evidence>
<keyword evidence="10" id="KW-1185">Reference proteome</keyword>
<evidence type="ECO:0000256" key="5">
    <source>
        <dbReference type="ARBA" id="ARBA00038359"/>
    </source>
</evidence>
<dbReference type="OrthoDB" id="5393606at2759"/>
<protein>
    <recommendedName>
        <fullName evidence="8">Rhodopsin domain-containing protein</fullName>
    </recommendedName>
</protein>
<feature type="transmembrane region" description="Helical" evidence="7">
    <location>
        <begin position="125"/>
        <end position="151"/>
    </location>
</feature>
<evidence type="ECO:0000256" key="7">
    <source>
        <dbReference type="SAM" id="Phobius"/>
    </source>
</evidence>
<evidence type="ECO:0000256" key="6">
    <source>
        <dbReference type="SAM" id="MobiDB-lite"/>
    </source>
</evidence>
<dbReference type="PANTHER" id="PTHR33048:SF157">
    <property type="entry name" value="INTEGRAL MEMBRANE PROTEIN"/>
    <property type="match status" value="1"/>
</dbReference>
<comment type="caution">
    <text evidence="9">The sequence shown here is derived from an EMBL/GenBank/DDBJ whole genome shotgun (WGS) entry which is preliminary data.</text>
</comment>
<comment type="similarity">
    <text evidence="5">Belongs to the SAT4 family.</text>
</comment>
<feature type="region of interest" description="Disordered" evidence="6">
    <location>
        <begin position="308"/>
        <end position="341"/>
    </location>
</feature>
<sequence>MAFYQSTAGLASLIGVLLPLATTTVVLRFVARFRQKIGYGMDDFLLLPAWMSLVGLSALAIYGMINGFVAVPVPQDPKVVASLFLTFIKVYFTTDLLSVFAVGFTRLSAVFFYRRVFVTAHKWDAFGITTFVTIIVLILWILACALFQGFVCGLNFSYLFDSKSHPNCKSLVYLEMASLSSFILDLLVLIMPIPKIWSLHTTAGKKLAISMVFLLGAASLAASLVRVGKTYPNFLQGRTPALVQGKSGEDTFLKNTTLMYFIFLEAALCLTAVNLPSLWYFMSGRTPERVLKSIRSMVSLRSERSSRSKYQYDSEKGSALASHTDEHKSDRNTDTPPLTKNGITVVSEFHETIEQEFHSSAIRLSFRPQIMGNGYVGLSIHENANLKSDLSAKQVRVDAVSLPMKTLPSSDKVVATALVAAIFVGAAPRPTTPRTAVSTAYYDAA</sequence>
<feature type="transmembrane region" description="Helical" evidence="7">
    <location>
        <begin position="90"/>
        <end position="113"/>
    </location>
</feature>
<feature type="compositionally biased region" description="Basic and acidic residues" evidence="6">
    <location>
        <begin position="323"/>
        <end position="333"/>
    </location>
</feature>
<dbReference type="PANTHER" id="PTHR33048">
    <property type="entry name" value="PTH11-LIKE INTEGRAL MEMBRANE PROTEIN (AFU_ORTHOLOGUE AFUA_5G11245)"/>
    <property type="match status" value="1"/>
</dbReference>
<keyword evidence="3 7" id="KW-1133">Transmembrane helix</keyword>
<evidence type="ECO:0000313" key="10">
    <source>
        <dbReference type="Proteomes" id="UP000664169"/>
    </source>
</evidence>
<keyword evidence="4 7" id="KW-0472">Membrane</keyword>
<evidence type="ECO:0000256" key="1">
    <source>
        <dbReference type="ARBA" id="ARBA00004141"/>
    </source>
</evidence>
<dbReference type="AlphaFoldDB" id="A0A8H3EWR6"/>
<name>A0A8H3EWR6_9LECA</name>
<keyword evidence="2 7" id="KW-0812">Transmembrane</keyword>
<feature type="domain" description="Rhodopsin" evidence="8">
    <location>
        <begin position="27"/>
        <end position="282"/>
    </location>
</feature>
<organism evidence="9 10">
    <name type="scientific">Gomphillus americanus</name>
    <dbReference type="NCBI Taxonomy" id="1940652"/>
    <lineage>
        <taxon>Eukaryota</taxon>
        <taxon>Fungi</taxon>
        <taxon>Dikarya</taxon>
        <taxon>Ascomycota</taxon>
        <taxon>Pezizomycotina</taxon>
        <taxon>Lecanoromycetes</taxon>
        <taxon>OSLEUM clade</taxon>
        <taxon>Ostropomycetidae</taxon>
        <taxon>Ostropales</taxon>
        <taxon>Graphidaceae</taxon>
        <taxon>Gomphilloideae</taxon>
        <taxon>Gomphillus</taxon>
    </lineage>
</organism>
<evidence type="ECO:0000313" key="9">
    <source>
        <dbReference type="EMBL" id="CAF9913203.1"/>
    </source>
</evidence>
<feature type="transmembrane region" description="Helical" evidence="7">
    <location>
        <begin position="258"/>
        <end position="282"/>
    </location>
</feature>
<dbReference type="EMBL" id="CAJPDQ010000008">
    <property type="protein sequence ID" value="CAF9913203.1"/>
    <property type="molecule type" value="Genomic_DNA"/>
</dbReference>